<sequence length="262" mass="28887">MAYLLDTSVPSLYLASNVVIVKTPNSSLPDAVFVSMALLSTKKPGCFGRGDGSSALFQDVTYRSAAVPKLSSNLMPGNLVSHGTVSGIVLYHIPKYLFLELPGEKKPSSNFWPKETSVCPSVSDWFEASVYAAMEKFKKVEETIKAEKKMKSGRHSIYIFQNRIEKLATYTAAKFAAAGWSTWDREFDICMKNLLDNKNRRPSTPRANADAWAGGLAKLVLSEVECILVSFTSFIAEHVRIKSLKASGLTFQTRQLNELAVS</sequence>
<dbReference type="AlphaFoldDB" id="A0AA88RL93"/>
<evidence type="ECO:0000313" key="2">
    <source>
        <dbReference type="Proteomes" id="UP001187471"/>
    </source>
</evidence>
<dbReference type="Proteomes" id="UP001187471">
    <property type="component" value="Unassembled WGS sequence"/>
</dbReference>
<accession>A0AA88RL93</accession>
<reference evidence="1" key="1">
    <citation type="submission" date="2022-12" db="EMBL/GenBank/DDBJ databases">
        <title>Draft genome assemblies for two species of Escallonia (Escalloniales).</title>
        <authorList>
            <person name="Chanderbali A."/>
            <person name="Dervinis C."/>
            <person name="Anghel I."/>
            <person name="Soltis D."/>
            <person name="Soltis P."/>
            <person name="Zapata F."/>
        </authorList>
    </citation>
    <scope>NUCLEOTIDE SEQUENCE</scope>
    <source>
        <strain evidence="1">UCBG92.1500</strain>
        <tissue evidence="1">Leaf</tissue>
    </source>
</reference>
<name>A0AA88RL93_9ASTE</name>
<keyword evidence="2" id="KW-1185">Reference proteome</keyword>
<protein>
    <submittedName>
        <fullName evidence="1">Uncharacterized protein</fullName>
    </submittedName>
</protein>
<organism evidence="1 2">
    <name type="scientific">Escallonia rubra</name>
    <dbReference type="NCBI Taxonomy" id="112253"/>
    <lineage>
        <taxon>Eukaryota</taxon>
        <taxon>Viridiplantae</taxon>
        <taxon>Streptophyta</taxon>
        <taxon>Embryophyta</taxon>
        <taxon>Tracheophyta</taxon>
        <taxon>Spermatophyta</taxon>
        <taxon>Magnoliopsida</taxon>
        <taxon>eudicotyledons</taxon>
        <taxon>Gunneridae</taxon>
        <taxon>Pentapetalae</taxon>
        <taxon>asterids</taxon>
        <taxon>campanulids</taxon>
        <taxon>Escalloniales</taxon>
        <taxon>Escalloniaceae</taxon>
        <taxon>Escallonia</taxon>
    </lineage>
</organism>
<evidence type="ECO:0000313" key="1">
    <source>
        <dbReference type="EMBL" id="KAK2984740.1"/>
    </source>
</evidence>
<proteinExistence type="predicted"/>
<dbReference type="EMBL" id="JAVXUO010001214">
    <property type="protein sequence ID" value="KAK2984740.1"/>
    <property type="molecule type" value="Genomic_DNA"/>
</dbReference>
<gene>
    <name evidence="1" type="ORF">RJ640_004565</name>
</gene>
<comment type="caution">
    <text evidence="1">The sequence shown here is derived from an EMBL/GenBank/DDBJ whole genome shotgun (WGS) entry which is preliminary data.</text>
</comment>